<dbReference type="Gene3D" id="3.30.70.60">
    <property type="match status" value="1"/>
</dbReference>
<dbReference type="InterPro" id="IPR014717">
    <property type="entry name" value="Transl_elong_EF1B/ribsomal_bS6"/>
</dbReference>
<protein>
    <recommendedName>
        <fullName evidence="6">Small ribosomal subunit protein bS6m</fullName>
    </recommendedName>
</protein>
<comment type="function">
    <text evidence="7">Component of the mitochondrial ribosome (mitoribosome), a dedicated translation machinery responsible for the synthesis of mitochondrial genome-encoded proteins, including at least some of the essential transmembrane subunits of the mitochondrial respiratory chain. The mitoribosomes are attached to the mitochondrial inner membrane and translation products are cotranslationally integrated into the membrane.</text>
</comment>
<dbReference type="NCBIfam" id="TIGR00166">
    <property type="entry name" value="S6"/>
    <property type="match status" value="1"/>
</dbReference>
<organism evidence="8 9">
    <name type="scientific">Hapsidospora chrysogenum (strain ATCC 11550 / CBS 779.69 / DSM 880 / IAM 14645 / JCM 23072 / IMI 49137)</name>
    <name type="common">Acremonium chrysogenum</name>
    <dbReference type="NCBI Taxonomy" id="857340"/>
    <lineage>
        <taxon>Eukaryota</taxon>
        <taxon>Fungi</taxon>
        <taxon>Dikarya</taxon>
        <taxon>Ascomycota</taxon>
        <taxon>Pezizomycotina</taxon>
        <taxon>Sordariomycetes</taxon>
        <taxon>Hypocreomycetidae</taxon>
        <taxon>Hypocreales</taxon>
        <taxon>Bionectriaceae</taxon>
        <taxon>Hapsidospora</taxon>
    </lineage>
</organism>
<dbReference type="AlphaFoldDB" id="A0A086TGA6"/>
<evidence type="ECO:0000256" key="1">
    <source>
        <dbReference type="ARBA" id="ARBA00004173"/>
    </source>
</evidence>
<proteinExistence type="inferred from homology"/>
<dbReference type="InterPro" id="IPR008949">
    <property type="entry name" value="Isoprenoid_synthase_dom_sf"/>
</dbReference>
<dbReference type="InterPro" id="IPR035980">
    <property type="entry name" value="Ribosomal_bS6_sf"/>
</dbReference>
<keyword evidence="5" id="KW-0687">Ribonucleoprotein</keyword>
<name>A0A086TGA6_HAPC1</name>
<evidence type="ECO:0000256" key="2">
    <source>
        <dbReference type="ARBA" id="ARBA00009512"/>
    </source>
</evidence>
<dbReference type="Gene3D" id="1.10.600.10">
    <property type="entry name" value="Farnesyl Diphosphate Synthase"/>
    <property type="match status" value="1"/>
</dbReference>
<dbReference type="SUPFAM" id="SSF54995">
    <property type="entry name" value="Ribosomal protein S6"/>
    <property type="match status" value="1"/>
</dbReference>
<dbReference type="GO" id="GO:0070181">
    <property type="term" value="F:small ribosomal subunit rRNA binding"/>
    <property type="evidence" value="ECO:0007669"/>
    <property type="project" value="TreeGrafter"/>
</dbReference>
<dbReference type="GO" id="GO:0003735">
    <property type="term" value="F:structural constituent of ribosome"/>
    <property type="evidence" value="ECO:0007669"/>
    <property type="project" value="InterPro"/>
</dbReference>
<evidence type="ECO:0000256" key="4">
    <source>
        <dbReference type="ARBA" id="ARBA00023128"/>
    </source>
</evidence>
<dbReference type="Proteomes" id="UP000029964">
    <property type="component" value="Unassembled WGS sequence"/>
</dbReference>
<evidence type="ECO:0000256" key="7">
    <source>
        <dbReference type="ARBA" id="ARBA00037226"/>
    </source>
</evidence>
<dbReference type="PANTHER" id="PTHR21011">
    <property type="entry name" value="MITOCHONDRIAL 28S RIBOSOMAL PROTEIN S6"/>
    <property type="match status" value="1"/>
</dbReference>
<dbReference type="InterPro" id="IPR002060">
    <property type="entry name" value="Squ/phyt_synthse"/>
</dbReference>
<dbReference type="STRING" id="857340.A0A086TGA6"/>
<comment type="subcellular location">
    <subcellularLocation>
        <location evidence="1">Mitochondrion</location>
    </subcellularLocation>
</comment>
<dbReference type="FunFam" id="3.30.70.60:FF:000007">
    <property type="entry name" value="37S ribosomal protein Mrp17"/>
    <property type="match status" value="1"/>
</dbReference>
<dbReference type="Pfam" id="PF01250">
    <property type="entry name" value="Ribosomal_S6"/>
    <property type="match status" value="1"/>
</dbReference>
<keyword evidence="3" id="KW-0689">Ribosomal protein</keyword>
<evidence type="ECO:0000256" key="5">
    <source>
        <dbReference type="ARBA" id="ARBA00023274"/>
    </source>
</evidence>
<dbReference type="GO" id="GO:0006412">
    <property type="term" value="P:translation"/>
    <property type="evidence" value="ECO:0007669"/>
    <property type="project" value="InterPro"/>
</dbReference>
<evidence type="ECO:0000256" key="3">
    <source>
        <dbReference type="ARBA" id="ARBA00022980"/>
    </source>
</evidence>
<dbReference type="SUPFAM" id="SSF48576">
    <property type="entry name" value="Terpenoid synthases"/>
    <property type="match status" value="1"/>
</dbReference>
<evidence type="ECO:0000313" key="9">
    <source>
        <dbReference type="Proteomes" id="UP000029964"/>
    </source>
</evidence>
<sequence length="532" mass="59885">MLRSQFQTPIDCMNPSRIWGNGLPRLVRASRHRRGTSDYDAHLIRRFVPPPVQDTYAALRALNLELVRLPELVSNPTIGVMRMKFWQESLDKTFAGQPPREPICLLLHKSLQDLDERGGSSSKKSIKFWLSRLIRTREKHMDNRPYTSMESLEEYAENTYSTLMYATLASMPLRSMHVDHLASHVGKACGIVAVLRGIHVLAAPAQPVKTPSGVDAPSTHRPSLLLPLDVMAEEGVKEEEVFRQGPNAPGLQDAVFKVATRANDHLITAREMLKRLKAGQDPGHEFEHHGEGEHFYEEGSDALKELQQGFGVLLEAAPAGQFLENLEKANFDPFAVKTGGWRLPWRIWQSLSKERRGYTAMDISSGRPELEVTENLRRINTPAPNFKIQTHPHLAQSNPRPEPAFPRRSVHAVANMLYELVAIVRPGNLGEVKEIANTVGSIVLRNGGVVRGISNWGVFSLPRPISVHQMKHHHGHYFVMRYDASTNVHQDVRNTLRLEPRMIRSAHVKLGDGKLETLSRFGKPAWGRATEE</sequence>
<keyword evidence="4" id="KW-0496">Mitochondrion</keyword>
<evidence type="ECO:0000313" key="8">
    <source>
        <dbReference type="EMBL" id="KFH48388.1"/>
    </source>
</evidence>
<gene>
    <name evidence="8" type="ORF">ACRE_007210</name>
</gene>
<evidence type="ECO:0000256" key="6">
    <source>
        <dbReference type="ARBA" id="ARBA00035170"/>
    </source>
</evidence>
<dbReference type="HOGENOM" id="CLU_037269_6_3_1"/>
<dbReference type="GO" id="GO:0005763">
    <property type="term" value="C:mitochondrial small ribosomal subunit"/>
    <property type="evidence" value="ECO:0007669"/>
    <property type="project" value="TreeGrafter"/>
</dbReference>
<dbReference type="InterPro" id="IPR000529">
    <property type="entry name" value="Ribosomal_bS6"/>
</dbReference>
<dbReference type="OrthoDB" id="270318at2759"/>
<reference evidence="9" key="1">
    <citation type="journal article" date="2014" name="Genome Announc.">
        <title>Genome sequence and annotation of Acremonium chrysogenum, producer of the beta-lactam antibiotic cephalosporin C.</title>
        <authorList>
            <person name="Terfehr D."/>
            <person name="Dahlmann T.A."/>
            <person name="Specht T."/>
            <person name="Zadra I."/>
            <person name="Kuernsteiner H."/>
            <person name="Kueck U."/>
        </authorList>
    </citation>
    <scope>NUCLEOTIDE SEQUENCE [LARGE SCALE GENOMIC DNA]</scope>
    <source>
        <strain evidence="9">ATCC 11550 / CBS 779.69 / DSM 880 / IAM 14645 / JCM 23072 / IMI 49137</strain>
    </source>
</reference>
<comment type="caution">
    <text evidence="8">The sequence shown here is derived from an EMBL/GenBank/DDBJ whole genome shotgun (WGS) entry which is preliminary data.</text>
</comment>
<dbReference type="PANTHER" id="PTHR21011:SF1">
    <property type="entry name" value="SMALL RIBOSOMAL SUBUNIT PROTEIN BS6M"/>
    <property type="match status" value="1"/>
</dbReference>
<dbReference type="Pfam" id="PF00494">
    <property type="entry name" value="SQS_PSY"/>
    <property type="match status" value="1"/>
</dbReference>
<keyword evidence="9" id="KW-1185">Reference proteome</keyword>
<accession>A0A086TGA6</accession>
<comment type="similarity">
    <text evidence="2">Belongs to the bacterial ribosomal protein bS6 family.</text>
</comment>
<dbReference type="CDD" id="cd15465">
    <property type="entry name" value="bS6_mito"/>
    <property type="match status" value="1"/>
</dbReference>
<dbReference type="EMBL" id="JPKY01000003">
    <property type="protein sequence ID" value="KFH48388.1"/>
    <property type="molecule type" value="Genomic_DNA"/>
</dbReference>